<reference evidence="1" key="1">
    <citation type="submission" date="2023-11" db="EMBL/GenBank/DDBJ databases">
        <authorList>
            <person name="Poullet M."/>
        </authorList>
    </citation>
    <scope>NUCLEOTIDE SEQUENCE</scope>
    <source>
        <strain evidence="1">E1834</strain>
    </source>
</reference>
<protein>
    <submittedName>
        <fullName evidence="1">Uncharacterized protein</fullName>
    </submittedName>
</protein>
<dbReference type="Proteomes" id="UP001497535">
    <property type="component" value="Unassembled WGS sequence"/>
</dbReference>
<evidence type="ECO:0000313" key="2">
    <source>
        <dbReference type="Proteomes" id="UP001497535"/>
    </source>
</evidence>
<organism evidence="1 2">
    <name type="scientific">Meloidogyne enterolobii</name>
    <name type="common">Root-knot nematode worm</name>
    <name type="synonym">Meloidogyne mayaguensis</name>
    <dbReference type="NCBI Taxonomy" id="390850"/>
    <lineage>
        <taxon>Eukaryota</taxon>
        <taxon>Metazoa</taxon>
        <taxon>Ecdysozoa</taxon>
        <taxon>Nematoda</taxon>
        <taxon>Chromadorea</taxon>
        <taxon>Rhabditida</taxon>
        <taxon>Tylenchina</taxon>
        <taxon>Tylenchomorpha</taxon>
        <taxon>Tylenchoidea</taxon>
        <taxon>Meloidogynidae</taxon>
        <taxon>Meloidogyninae</taxon>
        <taxon>Meloidogyne</taxon>
    </lineage>
</organism>
<comment type="caution">
    <text evidence="1">The sequence shown here is derived from an EMBL/GenBank/DDBJ whole genome shotgun (WGS) entry which is preliminary data.</text>
</comment>
<accession>A0ACB1AQK1</accession>
<name>A0ACB1AQK1_MELEN</name>
<sequence>MRERDKSLDSYTYFTVGFPYELDPILDTSQFKEGKVPPSLPSFPLFLNLVGH</sequence>
<dbReference type="EMBL" id="CAVMJV010000093">
    <property type="protein sequence ID" value="CAK5092625.1"/>
    <property type="molecule type" value="Genomic_DNA"/>
</dbReference>
<keyword evidence="2" id="KW-1185">Reference proteome</keyword>
<evidence type="ECO:0000313" key="1">
    <source>
        <dbReference type="EMBL" id="CAK5092625.1"/>
    </source>
</evidence>
<gene>
    <name evidence="1" type="ORF">MENTE1834_LOCUS40177</name>
</gene>
<proteinExistence type="predicted"/>